<dbReference type="GeneID" id="132800562"/>
<evidence type="ECO:0000313" key="2">
    <source>
        <dbReference type="Proteomes" id="UP001652623"/>
    </source>
</evidence>
<accession>A0ABM4A179</accession>
<dbReference type="InterPro" id="IPR032675">
    <property type="entry name" value="LRR_dom_sf"/>
</dbReference>
<dbReference type="Proteomes" id="UP001652623">
    <property type="component" value="Chromosome 1"/>
</dbReference>
<proteinExistence type="predicted"/>
<dbReference type="RefSeq" id="XP_060670493.1">
    <property type="nucleotide sequence ID" value="XM_060814510.1"/>
</dbReference>
<keyword evidence="2" id="KW-1185">Reference proteome</keyword>
<dbReference type="PANTHER" id="PTHR34145">
    <property type="entry name" value="OS02G0105600 PROTEIN"/>
    <property type="match status" value="1"/>
</dbReference>
<reference evidence="3" key="1">
    <citation type="submission" date="2025-08" db="UniProtKB">
        <authorList>
            <consortium name="RefSeq"/>
        </authorList>
    </citation>
    <scope>IDENTIFICATION</scope>
    <source>
        <tissue evidence="3">Seedling</tissue>
    </source>
</reference>
<dbReference type="Gene3D" id="3.80.10.10">
    <property type="entry name" value="Ribonuclease Inhibitor"/>
    <property type="match status" value="1"/>
</dbReference>
<protein>
    <submittedName>
        <fullName evidence="3">Uncharacterized protein LOC132800562</fullName>
    </submittedName>
</protein>
<evidence type="ECO:0000313" key="3">
    <source>
        <dbReference type="RefSeq" id="XP_060670493.1"/>
    </source>
</evidence>
<feature type="domain" description="At1g61320/AtMIF1 LRR" evidence="1">
    <location>
        <begin position="12"/>
        <end position="178"/>
    </location>
</feature>
<gene>
    <name evidence="3" type="primary">LOC132800562</name>
</gene>
<dbReference type="InterPro" id="IPR055357">
    <property type="entry name" value="LRR_At1g61320_AtMIF1"/>
</dbReference>
<name>A0ABM4A179_ZIZJJ</name>
<evidence type="ECO:0000259" key="1">
    <source>
        <dbReference type="Pfam" id="PF23622"/>
    </source>
</evidence>
<dbReference type="SUPFAM" id="SSF52047">
    <property type="entry name" value="RNI-like"/>
    <property type="match status" value="1"/>
</dbReference>
<organism evidence="2 3">
    <name type="scientific">Ziziphus jujuba</name>
    <name type="common">Chinese jujube</name>
    <name type="synonym">Ziziphus sativa</name>
    <dbReference type="NCBI Taxonomy" id="326968"/>
    <lineage>
        <taxon>Eukaryota</taxon>
        <taxon>Viridiplantae</taxon>
        <taxon>Streptophyta</taxon>
        <taxon>Embryophyta</taxon>
        <taxon>Tracheophyta</taxon>
        <taxon>Spermatophyta</taxon>
        <taxon>Magnoliopsida</taxon>
        <taxon>eudicotyledons</taxon>
        <taxon>Gunneridae</taxon>
        <taxon>Pentapetalae</taxon>
        <taxon>rosids</taxon>
        <taxon>fabids</taxon>
        <taxon>Rosales</taxon>
        <taxon>Rhamnaceae</taxon>
        <taxon>Paliureae</taxon>
        <taxon>Ziziphus</taxon>
    </lineage>
</organism>
<dbReference type="InterPro" id="IPR053772">
    <property type="entry name" value="At1g61320/At1g61330-like"/>
</dbReference>
<dbReference type="Pfam" id="PF23622">
    <property type="entry name" value="LRR_At1g61320_AtMIF1"/>
    <property type="match status" value="1"/>
</dbReference>
<sequence>MKLSLQNFVTRNLGVRRFKLYITTYNQENLSCLINQWNDFLTNSRLEEVYIEIPKTKTGKLHCNLPGVALLSSKTLTAFSLSGCGLKNHYCSNSISLPNLQNLALQHMDVDETFVQNLLLSCPLLEHIIIIQCNKLTSLEVSSSLQRLRTLEVEVCIELGKIVVGTSSSLESLRFSMFMPCEMINLAASDGLNSPTLRFVAITRKASFHFYFSLGDHGKIWVHKLQESFQTSSHIQDFRVAIVYYEDMT</sequence>